<gene>
    <name evidence="1" type="ORF">HMPREF2137_04495</name>
</gene>
<dbReference type="Proteomes" id="UP000029556">
    <property type="component" value="Unassembled WGS sequence"/>
</dbReference>
<reference evidence="1 2" key="1">
    <citation type="submission" date="2014-07" db="EMBL/GenBank/DDBJ databases">
        <authorList>
            <person name="McCorrison J."/>
            <person name="Sanka R."/>
            <person name="Torralba M."/>
            <person name="Gillis M."/>
            <person name="Haft D.H."/>
            <person name="Methe B."/>
            <person name="Sutton G."/>
            <person name="Nelson K.E."/>
        </authorList>
    </citation>
    <scope>NUCLEOTIDE SEQUENCE [LARGE SCALE GENOMIC DNA]</scope>
    <source>
        <strain evidence="1 2">DNF00853</strain>
    </source>
</reference>
<evidence type="ECO:0000313" key="1">
    <source>
        <dbReference type="EMBL" id="KGF35548.1"/>
    </source>
</evidence>
<dbReference type="AlphaFoldDB" id="A0A095ZLH9"/>
<protein>
    <submittedName>
        <fullName evidence="1">Uncharacterized protein</fullName>
    </submittedName>
</protein>
<sequence length="106" mass="12606">MSHFTKEDLLLFENVLENMQQRNFCRVSEEKFIQKTDVVLDFVISTNNNGIIQLGKKNFSCQLTRGAYREMEYIVKELLKNKLEGFQWLYDLNTSIDFLLSKDAKW</sequence>
<dbReference type="EMBL" id="JRNN01000039">
    <property type="protein sequence ID" value="KGF35548.1"/>
    <property type="molecule type" value="Genomic_DNA"/>
</dbReference>
<comment type="caution">
    <text evidence="1">The sequence shown here is derived from an EMBL/GenBank/DDBJ whole genome shotgun (WGS) entry which is preliminary data.</text>
</comment>
<accession>A0A095ZLH9</accession>
<evidence type="ECO:0000313" key="2">
    <source>
        <dbReference type="Proteomes" id="UP000029556"/>
    </source>
</evidence>
<name>A0A095ZLH9_9BACT</name>
<organism evidence="1 2">
    <name type="scientific">Hoylesella buccalis DNF00853</name>
    <dbReference type="NCBI Taxonomy" id="1401074"/>
    <lineage>
        <taxon>Bacteria</taxon>
        <taxon>Pseudomonadati</taxon>
        <taxon>Bacteroidota</taxon>
        <taxon>Bacteroidia</taxon>
        <taxon>Bacteroidales</taxon>
        <taxon>Prevotellaceae</taxon>
        <taxon>Hoylesella</taxon>
    </lineage>
</organism>
<proteinExistence type="predicted"/>